<evidence type="ECO:0000313" key="3">
    <source>
        <dbReference type="EMBL" id="EAZ11554.1"/>
    </source>
</evidence>
<protein>
    <recommendedName>
        <fullName evidence="2">KIB1-4 beta-propeller domain-containing protein</fullName>
    </recommendedName>
</protein>
<dbReference type="InterPro" id="IPR005174">
    <property type="entry name" value="KIB1-4_b-propeller"/>
</dbReference>
<proteinExistence type="predicted"/>
<dbReference type="AlphaFoldDB" id="A2ZS57"/>
<dbReference type="PANTHER" id="PTHR33110:SF135">
    <property type="entry name" value="OS05G0539300 PROTEIN"/>
    <property type="match status" value="1"/>
</dbReference>
<sequence>MADQLRRRWAAADDGVLYEVARRIPCEIDRRHMGRVCNSWRVALVKLKAPAPPPPLPWLALPESDDGLPATVSCVLSGCRTHAFSVLQGARGARYFGSYDGGWLFLAVGGQAQCQALLNLKINGFQTLDLPNLAPVNSVNPNRDREMAIVAATLSCQPTEQGCIVAGIIESSPNLVAVGHVTRSIAFWRMGDQVVLPVLWALEEDNPLMRLEEVEDLLCHHGAFHFLTRAEDVLACEEPPVFYRDSVSLVPANMFFLPRVHDENETVLARYLVGSGKKLLMVVRLASGRGQRTTSAFRVFQKKKFNTGEEDEPSQNRSAHFEYYWSELDELDGRMLFVGLGCSRSYKAGDGRYPGMEEGVYFLDDPSIHQMIIGDAPKPPYLCSDNGHVQRVTLACRLKTPRRSRAELARVWVVSQPVSELVEEPGQAPRLGSGGTKPQAEVSRWRSRSSAPLPRPVPPCRGRRRLARSTTAAVVIVGSSEPAAAKLATPSASSSAPSWGEEDGDVEGQPPRCGRHRPIRRARRRQARHGSGKLVRCQARHAVGEIVRAVVGEEDGDIEPSALTAAPRRRQIRRVHVRIRRARRCQARHAVGELVRRQARHAVGEIVRAVVGEEDGGVEPSALTAAPRRRQIRRCRHRYSPPSLDPPSPELGRHRSAAGGREKREGDEGRGEEKRTEQRCRWRRNRREREGGNKKERGWEEADSGSQVV</sequence>
<feature type="region of interest" description="Disordered" evidence="1">
    <location>
        <begin position="618"/>
        <end position="709"/>
    </location>
</feature>
<feature type="compositionally biased region" description="Low complexity" evidence="1">
    <location>
        <begin position="483"/>
        <end position="498"/>
    </location>
</feature>
<dbReference type="PANTHER" id="PTHR33110">
    <property type="entry name" value="F-BOX/KELCH-REPEAT PROTEIN-RELATED"/>
    <property type="match status" value="1"/>
</dbReference>
<reference evidence="3" key="2">
    <citation type="submission" date="2008-12" db="EMBL/GenBank/DDBJ databases">
        <title>Improved gene annotation of the rice (Oryza sativa) genomes.</title>
        <authorList>
            <person name="Wang J."/>
            <person name="Li R."/>
            <person name="Fan W."/>
            <person name="Huang Q."/>
            <person name="Zhang J."/>
            <person name="Zhou Y."/>
            <person name="Hu Y."/>
            <person name="Zi S."/>
            <person name="Li J."/>
            <person name="Ni P."/>
            <person name="Zheng H."/>
            <person name="Zhang Y."/>
            <person name="Zhao M."/>
            <person name="Hao Q."/>
            <person name="McDermott J."/>
            <person name="Samudrala R."/>
            <person name="Kristiansen K."/>
            <person name="Wong G.K.-S."/>
        </authorList>
    </citation>
    <scope>NUCLEOTIDE SEQUENCE</scope>
</reference>
<feature type="compositionally biased region" description="Basic and acidic residues" evidence="1">
    <location>
        <begin position="660"/>
        <end position="680"/>
    </location>
</feature>
<feature type="compositionally biased region" description="Basic residues" evidence="1">
    <location>
        <begin position="513"/>
        <end position="531"/>
    </location>
</feature>
<dbReference type="Pfam" id="PF03478">
    <property type="entry name" value="Beta-prop_KIB1-4"/>
    <property type="match status" value="1"/>
</dbReference>
<dbReference type="EMBL" id="CM000138">
    <property type="protein sequence ID" value="EAZ11554.1"/>
    <property type="molecule type" value="Genomic_DNA"/>
</dbReference>
<feature type="compositionally biased region" description="Basic residues" evidence="1">
    <location>
        <begin position="627"/>
        <end position="639"/>
    </location>
</feature>
<dbReference type="Proteomes" id="UP000007752">
    <property type="component" value="Chromosome 1"/>
</dbReference>
<evidence type="ECO:0000256" key="1">
    <source>
        <dbReference type="SAM" id="MobiDB-lite"/>
    </source>
</evidence>
<organism evidence="3">
    <name type="scientific">Oryza sativa subsp. japonica</name>
    <name type="common">Rice</name>
    <dbReference type="NCBI Taxonomy" id="39947"/>
    <lineage>
        <taxon>Eukaryota</taxon>
        <taxon>Viridiplantae</taxon>
        <taxon>Streptophyta</taxon>
        <taxon>Embryophyta</taxon>
        <taxon>Tracheophyta</taxon>
        <taxon>Spermatophyta</taxon>
        <taxon>Magnoliopsida</taxon>
        <taxon>Liliopsida</taxon>
        <taxon>Poales</taxon>
        <taxon>Poaceae</taxon>
        <taxon>BOP clade</taxon>
        <taxon>Oryzoideae</taxon>
        <taxon>Oryzeae</taxon>
        <taxon>Oryzinae</taxon>
        <taxon>Oryza</taxon>
        <taxon>Oryza sativa</taxon>
    </lineage>
</organism>
<evidence type="ECO:0000259" key="2">
    <source>
        <dbReference type="Pfam" id="PF03478"/>
    </source>
</evidence>
<accession>A2ZS57</accession>
<feature type="region of interest" description="Disordered" evidence="1">
    <location>
        <begin position="483"/>
        <end position="533"/>
    </location>
</feature>
<feature type="domain" description="KIB1-4 beta-propeller" evidence="2">
    <location>
        <begin position="81"/>
        <end position="367"/>
    </location>
</feature>
<name>A2ZS57_ORYSJ</name>
<feature type="compositionally biased region" description="Basic and acidic residues" evidence="1">
    <location>
        <begin position="687"/>
        <end position="700"/>
    </location>
</feature>
<reference evidence="3" key="1">
    <citation type="journal article" date="2005" name="PLoS Biol.">
        <title>The genomes of Oryza sativa: a history of duplications.</title>
        <authorList>
            <person name="Yu J."/>
            <person name="Wang J."/>
            <person name="Lin W."/>
            <person name="Li S."/>
            <person name="Li H."/>
            <person name="Zhou J."/>
            <person name="Ni P."/>
            <person name="Dong W."/>
            <person name="Hu S."/>
            <person name="Zeng C."/>
            <person name="Zhang J."/>
            <person name="Zhang Y."/>
            <person name="Li R."/>
            <person name="Xu Z."/>
            <person name="Li S."/>
            <person name="Li X."/>
            <person name="Zheng H."/>
            <person name="Cong L."/>
            <person name="Lin L."/>
            <person name="Yin J."/>
            <person name="Geng J."/>
            <person name="Li G."/>
            <person name="Shi J."/>
            <person name="Liu J."/>
            <person name="Lv H."/>
            <person name="Li J."/>
            <person name="Wang J."/>
            <person name="Deng Y."/>
            <person name="Ran L."/>
            <person name="Shi X."/>
            <person name="Wang X."/>
            <person name="Wu Q."/>
            <person name="Li C."/>
            <person name="Ren X."/>
            <person name="Wang J."/>
            <person name="Wang X."/>
            <person name="Li D."/>
            <person name="Liu D."/>
            <person name="Zhang X."/>
            <person name="Ji Z."/>
            <person name="Zhao W."/>
            <person name="Sun Y."/>
            <person name="Zhang Z."/>
            <person name="Bao J."/>
            <person name="Han Y."/>
            <person name="Dong L."/>
            <person name="Ji J."/>
            <person name="Chen P."/>
            <person name="Wu S."/>
            <person name="Liu J."/>
            <person name="Xiao Y."/>
            <person name="Bu D."/>
            <person name="Tan J."/>
            <person name="Yang L."/>
            <person name="Ye C."/>
            <person name="Zhang J."/>
            <person name="Xu J."/>
            <person name="Zhou Y."/>
            <person name="Yu Y."/>
            <person name="Zhang B."/>
            <person name="Zhuang S."/>
            <person name="Wei H."/>
            <person name="Liu B."/>
            <person name="Lei M."/>
            <person name="Yu H."/>
            <person name="Li Y."/>
            <person name="Xu H."/>
            <person name="Wei S."/>
            <person name="He X."/>
            <person name="Fang L."/>
            <person name="Zhang Z."/>
            <person name="Zhang Y."/>
            <person name="Huang X."/>
            <person name="Su Z."/>
            <person name="Tong W."/>
            <person name="Li J."/>
            <person name="Tong Z."/>
            <person name="Li S."/>
            <person name="Ye J."/>
            <person name="Wang L."/>
            <person name="Fang L."/>
            <person name="Lei T."/>
            <person name="Chen C."/>
            <person name="Chen H."/>
            <person name="Xu Z."/>
            <person name="Li H."/>
            <person name="Huang H."/>
            <person name="Zhang F."/>
            <person name="Xu H."/>
            <person name="Li N."/>
            <person name="Zhao C."/>
            <person name="Li S."/>
            <person name="Dong L."/>
            <person name="Huang Y."/>
            <person name="Li L."/>
            <person name="Xi Y."/>
            <person name="Qi Q."/>
            <person name="Li W."/>
            <person name="Zhang B."/>
            <person name="Hu W."/>
            <person name="Zhang Y."/>
            <person name="Tian X."/>
            <person name="Jiao Y."/>
            <person name="Liang X."/>
            <person name="Jin J."/>
            <person name="Gao L."/>
            <person name="Zheng W."/>
            <person name="Hao B."/>
            <person name="Liu S."/>
            <person name="Wang W."/>
            <person name="Yuan L."/>
            <person name="Cao M."/>
            <person name="McDermott J."/>
            <person name="Samudrala R."/>
            <person name="Wang J."/>
            <person name="Wong G.K."/>
            <person name="Yang H."/>
        </authorList>
    </citation>
    <scope>NUCLEOTIDE SEQUENCE [LARGE SCALE GENOMIC DNA]</scope>
</reference>
<gene>
    <name evidence="3" type="ORF">OsJ_01419</name>
</gene>
<feature type="region of interest" description="Disordered" evidence="1">
    <location>
        <begin position="422"/>
        <end position="465"/>
    </location>
</feature>